<evidence type="ECO:0000259" key="2">
    <source>
        <dbReference type="Pfam" id="PF08241"/>
    </source>
</evidence>
<dbReference type="InterPro" id="IPR050447">
    <property type="entry name" value="Erg6_SMT_methyltransf"/>
</dbReference>
<dbReference type="SUPFAM" id="SSF53335">
    <property type="entry name" value="S-adenosyl-L-methionine-dependent methyltransferases"/>
    <property type="match status" value="1"/>
</dbReference>
<dbReference type="AlphaFoldDB" id="I3VIE3"/>
<protein>
    <submittedName>
        <fullName evidence="3">Methylase</fullName>
    </submittedName>
</protein>
<dbReference type="EMBL" id="JQ970523">
    <property type="protein sequence ID" value="AFK79149.1"/>
    <property type="molecule type" value="Genomic_DNA"/>
</dbReference>
<keyword evidence="3" id="KW-0489">Methyltransferase</keyword>
<dbReference type="GO" id="GO:0008757">
    <property type="term" value="F:S-adenosylmethionine-dependent methyltransferase activity"/>
    <property type="evidence" value="ECO:0007669"/>
    <property type="project" value="InterPro"/>
</dbReference>
<dbReference type="CDD" id="cd02440">
    <property type="entry name" value="AdoMet_MTases"/>
    <property type="match status" value="1"/>
</dbReference>
<dbReference type="PANTHER" id="PTHR44068">
    <property type="entry name" value="ZGC:194242"/>
    <property type="match status" value="1"/>
</dbReference>
<dbReference type="InterPro" id="IPR013216">
    <property type="entry name" value="Methyltransf_11"/>
</dbReference>
<dbReference type="GO" id="GO:0032259">
    <property type="term" value="P:methylation"/>
    <property type="evidence" value="ECO:0007669"/>
    <property type="project" value="UniProtKB-KW"/>
</dbReference>
<name>I3VIE3_9BACT</name>
<organism evidence="3">
    <name type="scientific">uncultured bacterium F39-01</name>
    <dbReference type="NCBI Taxonomy" id="1191434"/>
    <lineage>
        <taxon>Bacteria</taxon>
        <taxon>environmental samples</taxon>
    </lineage>
</organism>
<dbReference type="Pfam" id="PF08241">
    <property type="entry name" value="Methyltransf_11"/>
    <property type="match status" value="1"/>
</dbReference>
<dbReference type="Gene3D" id="3.40.50.150">
    <property type="entry name" value="Vaccinia Virus protein VP39"/>
    <property type="match status" value="1"/>
</dbReference>
<proteinExistence type="predicted"/>
<evidence type="ECO:0000313" key="3">
    <source>
        <dbReference type="EMBL" id="AFK79149.1"/>
    </source>
</evidence>
<sequence>MNNLKTTVQAFWEASPCGAGDADSQPEGTLEFFEEVERQRYTGDDFMRKVIGFDQCRDKKLLEVGCGLGTDLLQFARGGAHVYGIDLTHRGAGLTRKRLELYGFSGTLSVADSETLPFADNSFDFVYSWGVIHHTPDTEKAAQEIMRVCKPGGKVLVMVYHTRSLLALQAWLRYGVMRGKPFSSAKDLIAKHIESPGTKSYSVQQAKQLFAGLKGVEIQRIVTRYDLRVGRRRFLPGQLRKVVPSNLGWFMVIHGAKG</sequence>
<keyword evidence="1" id="KW-0808">Transferase</keyword>
<dbReference type="InterPro" id="IPR029063">
    <property type="entry name" value="SAM-dependent_MTases_sf"/>
</dbReference>
<feature type="domain" description="Methyltransferase type 11" evidence="2">
    <location>
        <begin position="62"/>
        <end position="156"/>
    </location>
</feature>
<evidence type="ECO:0000256" key="1">
    <source>
        <dbReference type="ARBA" id="ARBA00022679"/>
    </source>
</evidence>
<reference evidence="3" key="1">
    <citation type="submission" date="2012-04" db="EMBL/GenBank/DDBJ databases">
        <title>Characterization of mineral phosphate solubilization trait from soil metagenome.</title>
        <authorList>
            <person name="Chhabra S."/>
            <person name="Brazil D."/>
            <person name="Morrissey J."/>
            <person name="Burke J."/>
            <person name="O'Gara F."/>
            <person name="Dowling D."/>
        </authorList>
    </citation>
    <scope>NUCLEOTIDE SEQUENCE</scope>
</reference>
<dbReference type="PANTHER" id="PTHR44068:SF11">
    <property type="entry name" value="GERANYL DIPHOSPHATE 2-C-METHYLTRANSFERASE"/>
    <property type="match status" value="1"/>
</dbReference>
<accession>I3VIE3</accession>